<evidence type="ECO:0000256" key="4">
    <source>
        <dbReference type="RuleBase" id="RU362026"/>
    </source>
</evidence>
<name>A0A1M6L1N8_9CLOT</name>
<dbReference type="EC" id="2.1.1.-" evidence="4"/>
<dbReference type="RefSeq" id="WP_073009865.1">
    <property type="nucleotide sequence ID" value="NZ_FQZO01000006.1"/>
</dbReference>
<dbReference type="Gene3D" id="3.40.50.150">
    <property type="entry name" value="Vaccinia Virus protein VP39"/>
    <property type="match status" value="1"/>
</dbReference>
<dbReference type="GO" id="GO:0008170">
    <property type="term" value="F:N-methyltransferase activity"/>
    <property type="evidence" value="ECO:0007669"/>
    <property type="project" value="InterPro"/>
</dbReference>
<keyword evidence="3" id="KW-0680">Restriction system</keyword>
<evidence type="ECO:0000256" key="2">
    <source>
        <dbReference type="ARBA" id="ARBA00022679"/>
    </source>
</evidence>
<dbReference type="InterPro" id="IPR002941">
    <property type="entry name" value="DNA_methylase_N4/N6"/>
</dbReference>
<dbReference type="SUPFAM" id="SSF53335">
    <property type="entry name" value="S-adenosyl-L-methionine-dependent methyltransferases"/>
    <property type="match status" value="1"/>
</dbReference>
<protein>
    <recommendedName>
        <fullName evidence="4">Methyltransferase</fullName>
        <ecNumber evidence="4">2.1.1.-</ecNumber>
    </recommendedName>
</protein>
<evidence type="ECO:0000259" key="5">
    <source>
        <dbReference type="Pfam" id="PF01555"/>
    </source>
</evidence>
<organism evidence="6 7">
    <name type="scientific">Clostridium amylolyticum</name>
    <dbReference type="NCBI Taxonomy" id="1121298"/>
    <lineage>
        <taxon>Bacteria</taxon>
        <taxon>Bacillati</taxon>
        <taxon>Bacillota</taxon>
        <taxon>Clostridia</taxon>
        <taxon>Eubacteriales</taxon>
        <taxon>Clostridiaceae</taxon>
        <taxon>Clostridium</taxon>
    </lineage>
</organism>
<accession>A0A1M6L1N8</accession>
<reference evidence="6 7" key="1">
    <citation type="submission" date="2016-11" db="EMBL/GenBank/DDBJ databases">
        <authorList>
            <person name="Jaros S."/>
            <person name="Januszkiewicz K."/>
            <person name="Wedrychowicz H."/>
        </authorList>
    </citation>
    <scope>NUCLEOTIDE SEQUENCE [LARGE SCALE GENOMIC DNA]</scope>
    <source>
        <strain evidence="6 7">DSM 21864</strain>
    </source>
</reference>
<dbReference type="InterPro" id="IPR001091">
    <property type="entry name" value="RM_Methyltransferase"/>
</dbReference>
<dbReference type="Proteomes" id="UP000184080">
    <property type="component" value="Unassembled WGS sequence"/>
</dbReference>
<dbReference type="GO" id="GO:0009307">
    <property type="term" value="P:DNA restriction-modification system"/>
    <property type="evidence" value="ECO:0007669"/>
    <property type="project" value="UniProtKB-KW"/>
</dbReference>
<dbReference type="STRING" id="1121298.SAMN05444401_3573"/>
<feature type="domain" description="DNA methylase N-4/N-6" evidence="5">
    <location>
        <begin position="27"/>
        <end position="277"/>
    </location>
</feature>
<dbReference type="EMBL" id="FQZO01000006">
    <property type="protein sequence ID" value="SHJ65044.1"/>
    <property type="molecule type" value="Genomic_DNA"/>
</dbReference>
<evidence type="ECO:0000313" key="7">
    <source>
        <dbReference type="Proteomes" id="UP000184080"/>
    </source>
</evidence>
<gene>
    <name evidence="6" type="ORF">SAMN05444401_3573</name>
</gene>
<evidence type="ECO:0000256" key="1">
    <source>
        <dbReference type="ARBA" id="ARBA00022603"/>
    </source>
</evidence>
<dbReference type="Pfam" id="PF01555">
    <property type="entry name" value="N6_N4_Mtase"/>
    <property type="match status" value="1"/>
</dbReference>
<dbReference type="InterPro" id="IPR029063">
    <property type="entry name" value="SAM-dependent_MTases_sf"/>
</dbReference>
<keyword evidence="2" id="KW-0808">Transferase</keyword>
<dbReference type="PRINTS" id="PR00508">
    <property type="entry name" value="S21N4MTFRASE"/>
</dbReference>
<dbReference type="AlphaFoldDB" id="A0A1M6L1N8"/>
<dbReference type="GO" id="GO:0032259">
    <property type="term" value="P:methylation"/>
    <property type="evidence" value="ECO:0007669"/>
    <property type="project" value="UniProtKB-KW"/>
</dbReference>
<proteinExistence type="inferred from homology"/>
<evidence type="ECO:0000256" key="3">
    <source>
        <dbReference type="ARBA" id="ARBA00022747"/>
    </source>
</evidence>
<keyword evidence="1 6" id="KW-0489">Methyltransferase</keyword>
<evidence type="ECO:0000313" key="6">
    <source>
        <dbReference type="EMBL" id="SHJ65044.1"/>
    </source>
</evidence>
<dbReference type="GO" id="GO:0003677">
    <property type="term" value="F:DNA binding"/>
    <property type="evidence" value="ECO:0007669"/>
    <property type="project" value="InterPro"/>
</dbReference>
<sequence>MQYTSKNCALYHGDCTEVIKSIPSDSVHLIISSFPFANLYTYSDDLRDYSNVKDLEQYFKQLDYLIPELYRVTVPGRDICLHVKQIPKFKGRDGHIGLIDFRGMMIQAFQKHGWIYWDDIDIWTDPEIEALRTKASTIIYKTYRTAAENTRTGMQDILIIMKKWSDDANTHVTHGYKDDIEYEQNRKLWSKIASPCWFDINRMNVLNAKLAKDEKDEKHMTPLQLDLIGRLIEWRTNEGEIVMDPFNGVGSVTYEAVKHKRKGLGIELKQSYFEQSIKYMKELEDDSQINIFDMLES</sequence>
<keyword evidence="7" id="KW-1185">Reference proteome</keyword>
<dbReference type="OrthoDB" id="9800801at2"/>
<comment type="similarity">
    <text evidence="4">Belongs to the N(4)/N(6)-methyltransferase family.</text>
</comment>